<keyword evidence="3" id="KW-0934">Plastid</keyword>
<evidence type="ECO:0000256" key="2">
    <source>
        <dbReference type="SAM" id="SignalP"/>
    </source>
</evidence>
<dbReference type="AlphaFoldDB" id="A0A023HBP4"/>
<feature type="transmembrane region" description="Helical" evidence="1">
    <location>
        <begin position="315"/>
        <end position="336"/>
    </location>
</feature>
<reference evidence="3" key="1">
    <citation type="journal article" date="2014" name="Genome Biol. Evol.">
        <title>Serial gene losses and foreign DNA underlie size and sequence variation in the plastid genomes of diatoms.</title>
        <authorList>
            <person name="Ruck E.C."/>
            <person name="Nakov T."/>
            <person name="Jansen R.K."/>
            <person name="Theriot E.C."/>
            <person name="Alverson A.J."/>
        </authorList>
    </citation>
    <scope>NUCLEOTIDE SEQUENCE</scope>
    <source>
        <strain evidence="3">Ccmp1855</strain>
    </source>
</reference>
<feature type="transmembrane region" description="Helical" evidence="1">
    <location>
        <begin position="71"/>
        <end position="91"/>
    </location>
</feature>
<name>A0A023HBP4_9STRA</name>
<dbReference type="RefSeq" id="YP_009029054.1">
    <property type="nucleotide sequence ID" value="NC_024082.1"/>
</dbReference>
<feature type="chain" id="PRO_5001518000" evidence="2">
    <location>
        <begin position="21"/>
        <end position="417"/>
    </location>
</feature>
<feature type="signal peptide" evidence="2">
    <location>
        <begin position="1"/>
        <end position="20"/>
    </location>
</feature>
<protein>
    <submittedName>
        <fullName evidence="3">Uncharacterized protein</fullName>
    </submittedName>
</protein>
<gene>
    <name evidence="3" type="primary">ycf90</name>
</gene>
<keyword evidence="1" id="KW-0812">Transmembrane</keyword>
<keyword evidence="3" id="KW-0150">Chloroplast</keyword>
<feature type="transmembrane region" description="Helical" evidence="1">
    <location>
        <begin position="261"/>
        <end position="281"/>
    </location>
</feature>
<dbReference type="EMBL" id="KC509522">
    <property type="protein sequence ID" value="AGH28593.1"/>
    <property type="molecule type" value="Genomic_DNA"/>
</dbReference>
<dbReference type="GeneID" id="19740023"/>
<sequence>MLYFFKLLLLLINMDQRTVLNWFGVRDINYDSQFSGDNVNILVNKTNVGSSIPLETLKLILKEIWQRVEDGLTLADIENILFFILFIRFIILTIRYNLKTSLIITFIGLFAGYLWYRHLIDLISMYRSILIKLPYLYKLGIDAVQLRTVNKQVVLTDLKLGDNVHWYNPGQLIYYAFTNGLKTVNQEIGLSYYIDPISMFISTLTEETKKDLLPIYYKIYNKIIPQFFDALSKFWNQLSGIAAYAVITRIGKRYCPYLVRWHWTFLLIIGFIEQVLVYFVYRIAYFQTNILIPQTQSLTYATQNIILQVNILNSLIAFIISMHLGLIFFGLFHAIWGQYFYFPFIVENTELHIGSRPKNSIYSGGNTAWQDEKEKNMQRLIPKFWYGWFGKGTSTNTNILLLCFHLLKKKMKKIWNK</sequence>
<dbReference type="Pfam" id="PF17088">
    <property type="entry name" value="YCF90"/>
    <property type="match status" value="1"/>
</dbReference>
<feature type="transmembrane region" description="Helical" evidence="1">
    <location>
        <begin position="98"/>
        <end position="116"/>
    </location>
</feature>
<dbReference type="InterPro" id="IPR031383">
    <property type="entry name" value="Ycf90"/>
</dbReference>
<geneLocation type="chloroplast" evidence="3"/>
<evidence type="ECO:0000256" key="1">
    <source>
        <dbReference type="SAM" id="Phobius"/>
    </source>
</evidence>
<accession>A0A023HBP4</accession>
<keyword evidence="1" id="KW-0472">Membrane</keyword>
<keyword evidence="1" id="KW-1133">Transmembrane helix</keyword>
<evidence type="ECO:0000313" key="3">
    <source>
        <dbReference type="EMBL" id="AGH28593.1"/>
    </source>
</evidence>
<feature type="transmembrane region" description="Helical" evidence="1">
    <location>
        <begin position="385"/>
        <end position="407"/>
    </location>
</feature>
<keyword evidence="2" id="KW-0732">Signal</keyword>
<organism evidence="3">
    <name type="scientific">Cylindrotheca closterium</name>
    <dbReference type="NCBI Taxonomy" id="2856"/>
    <lineage>
        <taxon>Eukaryota</taxon>
        <taxon>Sar</taxon>
        <taxon>Stramenopiles</taxon>
        <taxon>Ochrophyta</taxon>
        <taxon>Bacillariophyta</taxon>
        <taxon>Bacillariophyceae</taxon>
        <taxon>Bacillariophycidae</taxon>
        <taxon>Bacillariales</taxon>
        <taxon>Bacillariaceae</taxon>
        <taxon>Cylindrotheca</taxon>
    </lineage>
</organism>
<proteinExistence type="predicted"/>